<evidence type="ECO:0000256" key="6">
    <source>
        <dbReference type="ARBA" id="ARBA00022853"/>
    </source>
</evidence>
<feature type="region of interest" description="Disordered" evidence="10">
    <location>
        <begin position="223"/>
        <end position="290"/>
    </location>
</feature>
<dbReference type="InterPro" id="IPR045145">
    <property type="entry name" value="PTHR15271"/>
</dbReference>
<dbReference type="RefSeq" id="XP_019040366.1">
    <property type="nucleotide sequence ID" value="XM_019181476.1"/>
</dbReference>
<feature type="repeat" description="WD" evidence="9">
    <location>
        <begin position="10"/>
        <end position="56"/>
    </location>
</feature>
<proteinExistence type="inferred from homology"/>
<dbReference type="InterPro" id="IPR036322">
    <property type="entry name" value="WD40_repeat_dom_sf"/>
</dbReference>
<feature type="compositionally biased region" description="Low complexity" evidence="10">
    <location>
        <begin position="263"/>
        <end position="282"/>
    </location>
</feature>
<dbReference type="InterPro" id="IPR015943">
    <property type="entry name" value="WD40/YVTN_repeat-like_dom_sf"/>
</dbReference>
<comment type="similarity">
    <text evidence="2">Belongs to the WD repeat HIR1 family.</text>
</comment>
<evidence type="ECO:0000256" key="7">
    <source>
        <dbReference type="ARBA" id="ARBA00023204"/>
    </source>
</evidence>
<feature type="domain" description="CAF1B/HIR1 beta-propeller" evidence="11">
    <location>
        <begin position="1"/>
        <end position="198"/>
    </location>
</feature>
<evidence type="ECO:0000256" key="10">
    <source>
        <dbReference type="SAM" id="MobiDB-lite"/>
    </source>
</evidence>
<dbReference type="AlphaFoldDB" id="A0A1E3P6V6"/>
<evidence type="ECO:0000313" key="12">
    <source>
        <dbReference type="EMBL" id="ODQ61159.1"/>
    </source>
</evidence>
<feature type="compositionally biased region" description="Basic and acidic residues" evidence="10">
    <location>
        <begin position="519"/>
        <end position="531"/>
    </location>
</feature>
<feature type="region of interest" description="Disordered" evidence="10">
    <location>
        <begin position="483"/>
        <end position="503"/>
    </location>
</feature>
<dbReference type="PANTHER" id="PTHR15271">
    <property type="entry name" value="CHROMATIN ASSEMBLY FACTOR 1 SUBUNIT B"/>
    <property type="match status" value="1"/>
</dbReference>
<feature type="region of interest" description="Disordered" evidence="10">
    <location>
        <begin position="517"/>
        <end position="549"/>
    </location>
</feature>
<dbReference type="STRING" id="683960.A0A1E3P6V6"/>
<dbReference type="GO" id="GO:0005634">
    <property type="term" value="C:nucleus"/>
    <property type="evidence" value="ECO:0007669"/>
    <property type="project" value="UniProtKB-SubCell"/>
</dbReference>
<dbReference type="GO" id="GO:0006334">
    <property type="term" value="P:nucleosome assembly"/>
    <property type="evidence" value="ECO:0007669"/>
    <property type="project" value="TreeGrafter"/>
</dbReference>
<dbReference type="SMART" id="SM00320">
    <property type="entry name" value="WD40"/>
    <property type="match status" value="5"/>
</dbReference>
<dbReference type="Gene3D" id="2.130.10.10">
    <property type="entry name" value="YVTN repeat-like/Quinoprotein amine dehydrogenase"/>
    <property type="match status" value="2"/>
</dbReference>
<dbReference type="PROSITE" id="PS50082">
    <property type="entry name" value="WD_REPEATS_2"/>
    <property type="match status" value="4"/>
</dbReference>
<keyword evidence="6" id="KW-0156">Chromatin regulator</keyword>
<feature type="domain" description="CAF1B/HIR1 beta-propeller" evidence="11">
    <location>
        <begin position="302"/>
        <end position="466"/>
    </location>
</feature>
<evidence type="ECO:0000259" key="11">
    <source>
        <dbReference type="Pfam" id="PF24105"/>
    </source>
</evidence>
<keyword evidence="4" id="KW-0677">Repeat</keyword>
<organism evidence="12 13">
    <name type="scientific">Wickerhamomyces anomalus (strain ATCC 58044 / CBS 1984 / NCYC 433 / NRRL Y-366-8)</name>
    <name type="common">Yeast</name>
    <name type="synonym">Hansenula anomala</name>
    <dbReference type="NCBI Taxonomy" id="683960"/>
    <lineage>
        <taxon>Eukaryota</taxon>
        <taxon>Fungi</taxon>
        <taxon>Dikarya</taxon>
        <taxon>Ascomycota</taxon>
        <taxon>Saccharomycotina</taxon>
        <taxon>Saccharomycetes</taxon>
        <taxon>Phaffomycetales</taxon>
        <taxon>Wickerhamomycetaceae</taxon>
        <taxon>Wickerhamomyces</taxon>
    </lineage>
</organism>
<evidence type="ECO:0000256" key="2">
    <source>
        <dbReference type="ARBA" id="ARBA00007306"/>
    </source>
</evidence>
<dbReference type="EMBL" id="KV454209">
    <property type="protein sequence ID" value="ODQ61159.1"/>
    <property type="molecule type" value="Genomic_DNA"/>
</dbReference>
<dbReference type="InterPro" id="IPR001680">
    <property type="entry name" value="WD40_rpt"/>
</dbReference>
<evidence type="ECO:0000313" key="13">
    <source>
        <dbReference type="Proteomes" id="UP000094112"/>
    </source>
</evidence>
<dbReference type="InterPro" id="IPR055410">
    <property type="entry name" value="Beta-prop_CAF1B_HIR1"/>
</dbReference>
<dbReference type="GeneID" id="30198722"/>
<dbReference type="GO" id="GO:0033186">
    <property type="term" value="C:CAF-1 complex"/>
    <property type="evidence" value="ECO:0007669"/>
    <property type="project" value="TreeGrafter"/>
</dbReference>
<dbReference type="PROSITE" id="PS50294">
    <property type="entry name" value="WD_REPEATS_REGION"/>
    <property type="match status" value="2"/>
</dbReference>
<dbReference type="Proteomes" id="UP000094112">
    <property type="component" value="Unassembled WGS sequence"/>
</dbReference>
<name>A0A1E3P6V6_WICAA</name>
<dbReference type="GO" id="GO:0006281">
    <property type="term" value="P:DNA repair"/>
    <property type="evidence" value="ECO:0007669"/>
    <property type="project" value="UniProtKB-KW"/>
</dbReference>
<gene>
    <name evidence="12" type="ORF">WICANDRAFT_28335</name>
</gene>
<dbReference type="Pfam" id="PF24105">
    <property type="entry name" value="Beta-prop_CAF1B_HIR1"/>
    <property type="match status" value="2"/>
</dbReference>
<keyword evidence="7" id="KW-0234">DNA repair</keyword>
<evidence type="ECO:0000256" key="9">
    <source>
        <dbReference type="PROSITE-ProRule" id="PRU00221"/>
    </source>
</evidence>
<dbReference type="PANTHER" id="PTHR15271:SF4">
    <property type="entry name" value="CHROMATIN ASSEMBLY FACTOR 1 SUBUNIT B"/>
    <property type="match status" value="1"/>
</dbReference>
<feature type="repeat" description="WD" evidence="9">
    <location>
        <begin position="122"/>
        <end position="163"/>
    </location>
</feature>
<keyword evidence="13" id="KW-1185">Reference proteome</keyword>
<feature type="repeat" description="WD" evidence="9">
    <location>
        <begin position="63"/>
        <end position="97"/>
    </location>
</feature>
<feature type="compositionally biased region" description="Basic and acidic residues" evidence="10">
    <location>
        <begin position="540"/>
        <end position="549"/>
    </location>
</feature>
<sequence>MDASILSVHWHENSEPIYSVHFQPNREGNHSERLVTGGGDNNVRLWKINNSTDGKRVEYLSTLAKHTQAVNVVRFDPKGEILATAGDDGTVLLWTLSESIVREFGQEMDEDVQESWILRHACRSSTSEVYDLAWSPDSKYIITGSTDNVSRIYDASNGQQISQIAEHNHFVQGVAWDPLGRYIATQSADRSVHIYLLNIVSSKDQTLSPTVFFKISRTELPTRSSTTSTLMGPPTPAKSHSEEDSTSRGSTVEIPESSAKPQATVASSASPTTASSSSMKSPSPSPLPAVRSQNAPLLNFNNLKNSMLYHTENLESFFRRLSFSPDGNFLFTPSGIFKNSVNSEDSKEEIINTVYIYSRSGLNKPPIAHLPGLIRPALAIAFSPVFYELDKNEAKGPIFQLPYKMVYAVATQDSVIVYDTQHSAPLGTVSNIHYRTLTDLAFNSDGNSIVISAADGFCSLITFEPSTLGTKLSVDYKSLLPVSKENNEHNNKMQSPSQVKKRPNNGIMEITGLVKKKVKPEEPKTTEKVERISVQPSIKPEQEQKPKENEIITIEDNAEPQMIHTPPVKQVKRVAPILVEDKTSETPK</sequence>
<evidence type="ECO:0000256" key="4">
    <source>
        <dbReference type="ARBA" id="ARBA00022737"/>
    </source>
</evidence>
<keyword evidence="5" id="KW-0227">DNA damage</keyword>
<keyword evidence="8" id="KW-0539">Nucleus</keyword>
<comment type="subcellular location">
    <subcellularLocation>
        <location evidence="1">Nucleus</location>
    </subcellularLocation>
</comment>
<reference evidence="12 13" key="1">
    <citation type="journal article" date="2016" name="Proc. Natl. Acad. Sci. U.S.A.">
        <title>Comparative genomics of biotechnologically important yeasts.</title>
        <authorList>
            <person name="Riley R."/>
            <person name="Haridas S."/>
            <person name="Wolfe K.H."/>
            <person name="Lopes M.R."/>
            <person name="Hittinger C.T."/>
            <person name="Goeker M."/>
            <person name="Salamov A.A."/>
            <person name="Wisecaver J.H."/>
            <person name="Long T.M."/>
            <person name="Calvey C.H."/>
            <person name="Aerts A.L."/>
            <person name="Barry K.W."/>
            <person name="Choi C."/>
            <person name="Clum A."/>
            <person name="Coughlan A.Y."/>
            <person name="Deshpande S."/>
            <person name="Douglass A.P."/>
            <person name="Hanson S.J."/>
            <person name="Klenk H.-P."/>
            <person name="LaButti K.M."/>
            <person name="Lapidus A."/>
            <person name="Lindquist E.A."/>
            <person name="Lipzen A.M."/>
            <person name="Meier-Kolthoff J.P."/>
            <person name="Ohm R.A."/>
            <person name="Otillar R.P."/>
            <person name="Pangilinan J.L."/>
            <person name="Peng Y."/>
            <person name="Rokas A."/>
            <person name="Rosa C.A."/>
            <person name="Scheuner C."/>
            <person name="Sibirny A.A."/>
            <person name="Slot J.C."/>
            <person name="Stielow J.B."/>
            <person name="Sun H."/>
            <person name="Kurtzman C.P."/>
            <person name="Blackwell M."/>
            <person name="Grigoriev I.V."/>
            <person name="Jeffries T.W."/>
        </authorList>
    </citation>
    <scope>NUCLEOTIDE SEQUENCE [LARGE SCALE GENOMIC DNA]</scope>
    <source>
        <strain evidence="13">ATCC 58044 / CBS 1984 / NCYC 433 / NRRL Y-366-8</strain>
    </source>
</reference>
<dbReference type="GO" id="GO:0006335">
    <property type="term" value="P:DNA replication-dependent chromatin assembly"/>
    <property type="evidence" value="ECO:0007669"/>
    <property type="project" value="InterPro"/>
</dbReference>
<dbReference type="OrthoDB" id="71227at2759"/>
<accession>A0A1E3P6V6</accession>
<evidence type="ECO:0000256" key="1">
    <source>
        <dbReference type="ARBA" id="ARBA00004123"/>
    </source>
</evidence>
<evidence type="ECO:0000256" key="5">
    <source>
        <dbReference type="ARBA" id="ARBA00022763"/>
    </source>
</evidence>
<dbReference type="SUPFAM" id="SSF50978">
    <property type="entry name" value="WD40 repeat-like"/>
    <property type="match status" value="1"/>
</dbReference>
<evidence type="ECO:0000256" key="8">
    <source>
        <dbReference type="ARBA" id="ARBA00023242"/>
    </source>
</evidence>
<protein>
    <recommendedName>
        <fullName evidence="11">CAF1B/HIR1 beta-propeller domain-containing protein</fullName>
    </recommendedName>
</protein>
<keyword evidence="3 9" id="KW-0853">WD repeat</keyword>
<feature type="repeat" description="WD" evidence="9">
    <location>
        <begin position="164"/>
        <end position="195"/>
    </location>
</feature>
<evidence type="ECO:0000256" key="3">
    <source>
        <dbReference type="ARBA" id="ARBA00022574"/>
    </source>
</evidence>